<evidence type="ECO:0000313" key="2">
    <source>
        <dbReference type="EMBL" id="TDC99151.1"/>
    </source>
</evidence>
<proteinExistence type="predicted"/>
<name>A0A4R4V346_9ACTN</name>
<dbReference type="Gene3D" id="2.30.40.10">
    <property type="entry name" value="Urease, subunit C, domain 1"/>
    <property type="match status" value="1"/>
</dbReference>
<organism evidence="2 3">
    <name type="scientific">Nonomuraea deserti</name>
    <dbReference type="NCBI Taxonomy" id="1848322"/>
    <lineage>
        <taxon>Bacteria</taxon>
        <taxon>Bacillati</taxon>
        <taxon>Actinomycetota</taxon>
        <taxon>Actinomycetes</taxon>
        <taxon>Streptosporangiales</taxon>
        <taxon>Streptosporangiaceae</taxon>
        <taxon>Nonomuraea</taxon>
    </lineage>
</organism>
<dbReference type="PANTHER" id="PTHR32027:SF9">
    <property type="entry name" value="BLL3847 PROTEIN"/>
    <property type="match status" value="1"/>
</dbReference>
<dbReference type="EMBL" id="SMKO01000120">
    <property type="protein sequence ID" value="TDC99151.1"/>
    <property type="molecule type" value="Genomic_DNA"/>
</dbReference>
<dbReference type="SUPFAM" id="SSF51338">
    <property type="entry name" value="Composite domain of metallo-dependent hydrolases"/>
    <property type="match status" value="1"/>
</dbReference>
<dbReference type="Pfam" id="PF07969">
    <property type="entry name" value="Amidohydro_3"/>
    <property type="match status" value="1"/>
</dbReference>
<dbReference type="AlphaFoldDB" id="A0A4R4V346"/>
<comment type="caution">
    <text evidence="2">The sequence shown here is derived from an EMBL/GenBank/DDBJ whole genome shotgun (WGS) entry which is preliminary data.</text>
</comment>
<reference evidence="2 3" key="1">
    <citation type="submission" date="2019-03" db="EMBL/GenBank/DDBJ databases">
        <title>Draft genome sequences of novel Actinobacteria.</title>
        <authorList>
            <person name="Sahin N."/>
            <person name="Ay H."/>
            <person name="Saygin H."/>
        </authorList>
    </citation>
    <scope>NUCLEOTIDE SEQUENCE [LARGE SCALE GENOMIC DNA]</scope>
    <source>
        <strain evidence="2 3">KC310</strain>
    </source>
</reference>
<evidence type="ECO:0000259" key="1">
    <source>
        <dbReference type="Pfam" id="PF07969"/>
    </source>
</evidence>
<feature type="domain" description="Amidohydrolase 3" evidence="1">
    <location>
        <begin position="100"/>
        <end position="385"/>
    </location>
</feature>
<dbReference type="InterPro" id="IPR011059">
    <property type="entry name" value="Metal-dep_hydrolase_composite"/>
</dbReference>
<dbReference type="Proteomes" id="UP000295258">
    <property type="component" value="Unassembled WGS sequence"/>
</dbReference>
<evidence type="ECO:0000313" key="3">
    <source>
        <dbReference type="Proteomes" id="UP000295258"/>
    </source>
</evidence>
<keyword evidence="3" id="KW-1185">Reference proteome</keyword>
<dbReference type="InterPro" id="IPR032466">
    <property type="entry name" value="Metal_Hydrolase"/>
</dbReference>
<sequence length="387" mass="40739">MTDVLLRGGLPWGLGAPADILVRDGRIARVGQGIEAPAAQVVDVAGQVVLPGLVEAHCHLDKTLYGGPWVPHSADDTLAGRIGNDLARRAELGVPSVERIGALLDRMSAAGTTHVRTHTDIDPEVGLRGVQAVREAAARSPLDVRQVAFPQHGVLTNPGTAELLEEALKSGVEAVGGLDPAGIDRDPVRHLDLIFGLAERYGTHLDIHLHDGGSLGGWELELITERTRVLGLGGRVTVSHAYALGQLDEAYIDRLARGFAEAGVALATGAVYSFPVPPIRKLRAAGVTIACGHDGIRDLWGPYGSGDMLERAMHVAYRSTFRRDEDIELALEAATYGGARALGLTGYGLAEGDRADLVVVPSGGPAEAVVVHPARTLVMKDGVVLHN</sequence>
<dbReference type="PANTHER" id="PTHR32027">
    <property type="entry name" value="CYTOSINE DEAMINASE"/>
    <property type="match status" value="1"/>
</dbReference>
<protein>
    <submittedName>
        <fullName evidence="2">Cytosine deaminase</fullName>
    </submittedName>
</protein>
<dbReference type="Gene3D" id="3.20.20.140">
    <property type="entry name" value="Metal-dependent hydrolases"/>
    <property type="match status" value="1"/>
</dbReference>
<dbReference type="RefSeq" id="WP_132600009.1">
    <property type="nucleotide sequence ID" value="NZ_SMKO01000120.1"/>
</dbReference>
<dbReference type="SUPFAM" id="SSF51556">
    <property type="entry name" value="Metallo-dependent hydrolases"/>
    <property type="match status" value="1"/>
</dbReference>
<dbReference type="CDD" id="cd01293">
    <property type="entry name" value="Bact_CD"/>
    <property type="match status" value="1"/>
</dbReference>
<gene>
    <name evidence="2" type="ORF">E1292_32715</name>
</gene>
<dbReference type="InterPro" id="IPR013108">
    <property type="entry name" value="Amidohydro_3"/>
</dbReference>
<dbReference type="NCBIfam" id="NF004636">
    <property type="entry name" value="PRK05985.1"/>
    <property type="match status" value="1"/>
</dbReference>
<accession>A0A4R4V346</accession>
<dbReference type="GO" id="GO:0016814">
    <property type="term" value="F:hydrolase activity, acting on carbon-nitrogen (but not peptide) bonds, in cyclic amidines"/>
    <property type="evidence" value="ECO:0007669"/>
    <property type="project" value="TreeGrafter"/>
</dbReference>
<dbReference type="InterPro" id="IPR052349">
    <property type="entry name" value="Metallo-hydrolase_Enzymes"/>
</dbReference>